<organism evidence="1 2">
    <name type="scientific">Paenibacillus borealis</name>
    <dbReference type="NCBI Taxonomy" id="160799"/>
    <lineage>
        <taxon>Bacteria</taxon>
        <taxon>Bacillati</taxon>
        <taxon>Bacillota</taxon>
        <taxon>Bacilli</taxon>
        <taxon>Bacillales</taxon>
        <taxon>Paenibacillaceae</taxon>
        <taxon>Paenibacillus</taxon>
    </lineage>
</organism>
<evidence type="ECO:0008006" key="3">
    <source>
        <dbReference type="Google" id="ProtNLM"/>
    </source>
</evidence>
<dbReference type="RefSeq" id="WP_076112769.1">
    <property type="nucleotide sequence ID" value="NZ_MPTB01000030.1"/>
</dbReference>
<evidence type="ECO:0000313" key="1">
    <source>
        <dbReference type="EMBL" id="OMD44790.1"/>
    </source>
</evidence>
<dbReference type="Proteomes" id="UP000187412">
    <property type="component" value="Unassembled WGS sequence"/>
</dbReference>
<keyword evidence="2" id="KW-1185">Reference proteome</keyword>
<evidence type="ECO:0000313" key="2">
    <source>
        <dbReference type="Proteomes" id="UP000187412"/>
    </source>
</evidence>
<accession>A0ABX3H3D3</accession>
<reference evidence="1 2" key="1">
    <citation type="submission" date="2016-10" db="EMBL/GenBank/DDBJ databases">
        <title>Paenibacillus species isolates.</title>
        <authorList>
            <person name="Beno S.M."/>
        </authorList>
    </citation>
    <scope>NUCLEOTIDE SEQUENCE [LARGE SCALE GENOMIC DNA]</scope>
    <source>
        <strain evidence="1 2">FSL H7-0744</strain>
    </source>
</reference>
<dbReference type="InterPro" id="IPR024079">
    <property type="entry name" value="MetalloPept_cat_dom_sf"/>
</dbReference>
<gene>
    <name evidence="1" type="ORF">BSK56_22095</name>
</gene>
<sequence length="456" mass="52480">MGLSMRIEGLDTDDNIIELYEESLVSTEYLHNTIGNAMARTGDTGYVLRIVGRIEPSLKSAQRTTQKSILELTKWAYLPYAPEADFYRKVSIVYEKGEQIVRELNFTKAYVLNYEENYDNYSGTGSFHLTLGQKRGEQGKINFGEQEQADAAKVFTPLLPNAFPPKPPAYYDLLKIRIPEPVDATSGAAPTRKELIEALFIKKMGTFSGMADHDTYLKEVIKRYMKGTPIAQELLLKYVEDDSLKELTGDDDGSYYRDSKKTVFLNIDDDFSKQGIGVIFFHEYGHYIDHAAGDLSDDKTFRENLRADFKNIMESRANAMYLSELDPKLIPMLGNIKIRLEDIMNPNYWNGKEKPLIDYKELYKIISKELMSNNLSAVSDLYSGLSIVKVNKSTERIIGNWQHPEKYWTENPDKIYIEAFAHCYEAQFDPNRRANFRKYFPTAYKRFEELLEGVHV</sequence>
<proteinExistence type="predicted"/>
<dbReference type="Gene3D" id="3.40.390.10">
    <property type="entry name" value="Collagenase (Catalytic Domain)"/>
    <property type="match status" value="1"/>
</dbReference>
<name>A0ABX3H3D3_PAEBO</name>
<dbReference type="EMBL" id="MPTB01000030">
    <property type="protein sequence ID" value="OMD44790.1"/>
    <property type="molecule type" value="Genomic_DNA"/>
</dbReference>
<protein>
    <recommendedName>
        <fullName evidence="3">Large polyvalent protein associated domain-containing protein</fullName>
    </recommendedName>
</protein>
<comment type="caution">
    <text evidence="1">The sequence shown here is derived from an EMBL/GenBank/DDBJ whole genome shotgun (WGS) entry which is preliminary data.</text>
</comment>